<protein>
    <submittedName>
        <fullName evidence="4">Glycosyl transferase family 2</fullName>
    </submittedName>
</protein>
<dbReference type="OrthoDB" id="11098at2157"/>
<reference evidence="5" key="1">
    <citation type="submission" date="2016-10" db="EMBL/GenBank/DDBJ databases">
        <authorList>
            <person name="Varghese N."/>
            <person name="Submissions S."/>
        </authorList>
    </citation>
    <scope>NUCLEOTIDE SEQUENCE [LARGE SCALE GENOMIC DNA]</scope>
    <source>
        <strain evidence="5">DC30,IBRC 10041,KCTC 4046</strain>
    </source>
</reference>
<dbReference type="PANTHER" id="PTHR48090">
    <property type="entry name" value="UNDECAPRENYL-PHOSPHATE 4-DEOXY-4-FORMAMIDO-L-ARABINOSE TRANSFERASE-RELATED"/>
    <property type="match status" value="1"/>
</dbReference>
<keyword evidence="4" id="KW-0808">Transferase</keyword>
<dbReference type="Proteomes" id="UP000199079">
    <property type="component" value="Unassembled WGS sequence"/>
</dbReference>
<feature type="transmembrane region" description="Helical" evidence="2">
    <location>
        <begin position="586"/>
        <end position="610"/>
    </location>
</feature>
<evidence type="ECO:0000313" key="5">
    <source>
        <dbReference type="Proteomes" id="UP000199079"/>
    </source>
</evidence>
<feature type="transmembrane region" description="Helical" evidence="2">
    <location>
        <begin position="622"/>
        <end position="645"/>
    </location>
</feature>
<organism evidence="4 5">
    <name type="scientific">Halopenitus persicus</name>
    <dbReference type="NCBI Taxonomy" id="1048396"/>
    <lineage>
        <taxon>Archaea</taxon>
        <taxon>Methanobacteriati</taxon>
        <taxon>Methanobacteriota</taxon>
        <taxon>Stenosarchaea group</taxon>
        <taxon>Halobacteria</taxon>
        <taxon>Halobacteriales</taxon>
        <taxon>Haloferacaceae</taxon>
        <taxon>Halopenitus</taxon>
    </lineage>
</organism>
<dbReference type="CDD" id="cd04179">
    <property type="entry name" value="DPM_DPG-synthase_like"/>
    <property type="match status" value="1"/>
</dbReference>
<proteinExistence type="predicted"/>
<dbReference type="Pfam" id="PF00535">
    <property type="entry name" value="Glycos_transf_2"/>
    <property type="match status" value="1"/>
</dbReference>
<dbReference type="InterPro" id="IPR050256">
    <property type="entry name" value="Glycosyltransferase_2"/>
</dbReference>
<sequence>MDDLRVSTDTAAQQHARPAIGLNVVTSDAAPDAIIDTVERVTRHDAPILVAVPTDAPALHRRLDDTPATLVKVPPGDDPTGALATAAKERGLPGLIQHPDPGTEVAFDYEESQRTYTASADYIVTGHTHATQASKRVAAVIASDYDAETLDALGAVAGQAVDELILIDDRDDKTISDTAAFTDTVSVQPDAKSPVATALQHLTQDYAAGDAVVLLGSTPLATLDALPGLLAPLTDGDADVVIGRAIESDDETDSAPRNQRLGDVLRTAFGDSEDPTRAGAELDAGPQLFTPDAAREVTRCLGSFQARVDVIDTAIRTDLTVRLHEFPAQIKTATTTKRNGNLNYDSNEAPSTKDALRQESSTVVGIPAYNEAVGIGSTILAAQEYADEVVVVDDGSTDQTAAIAETAGATVITHDDNQGKGKAVQRLFAHARQMNYDVLVLLDGDGQHLPEDIPSVVKPIVEDECDIAIGSRYLEQEETETPLHRRFGQRVLDLLTFGSSGTNVTDSQSGFRALSPEAVSNLQIRAEGMGVESEMISSGVENDLEISEVPIDVRYEEVDGQTHNPFRHGLQVAIFLTQLIRDRHPLLFFGVPALFLLTVGAGVMTHSAYLYQTTGAFHQWRILLSGTAIMTGILSLFCGLVLSQIDNMINSTNE</sequence>
<dbReference type="SUPFAM" id="SSF53448">
    <property type="entry name" value="Nucleotide-diphospho-sugar transferases"/>
    <property type="match status" value="1"/>
</dbReference>
<dbReference type="Gene3D" id="3.90.550.10">
    <property type="entry name" value="Spore Coat Polysaccharide Biosynthesis Protein SpsA, Chain A"/>
    <property type="match status" value="1"/>
</dbReference>
<evidence type="ECO:0000256" key="2">
    <source>
        <dbReference type="SAM" id="Phobius"/>
    </source>
</evidence>
<evidence type="ECO:0000259" key="3">
    <source>
        <dbReference type="Pfam" id="PF00535"/>
    </source>
</evidence>
<keyword evidence="2" id="KW-0812">Transmembrane</keyword>
<dbReference type="RefSeq" id="WP_092734233.1">
    <property type="nucleotide sequence ID" value="NZ_FNPC01000009.1"/>
</dbReference>
<dbReference type="EMBL" id="FNPC01000009">
    <property type="protein sequence ID" value="SDY74966.1"/>
    <property type="molecule type" value="Genomic_DNA"/>
</dbReference>
<dbReference type="GO" id="GO:0016740">
    <property type="term" value="F:transferase activity"/>
    <property type="evidence" value="ECO:0007669"/>
    <property type="project" value="UniProtKB-KW"/>
</dbReference>
<dbReference type="InterPro" id="IPR029044">
    <property type="entry name" value="Nucleotide-diphossugar_trans"/>
</dbReference>
<keyword evidence="2" id="KW-0472">Membrane</keyword>
<dbReference type="AlphaFoldDB" id="A0A1H3MEC6"/>
<feature type="domain" description="Glycosyltransferase 2-like" evidence="3">
    <location>
        <begin position="364"/>
        <end position="519"/>
    </location>
</feature>
<keyword evidence="2" id="KW-1133">Transmembrane helix</keyword>
<evidence type="ECO:0000256" key="1">
    <source>
        <dbReference type="SAM" id="MobiDB-lite"/>
    </source>
</evidence>
<gene>
    <name evidence="4" type="ORF">SAMN05216564_10963</name>
</gene>
<feature type="region of interest" description="Disordered" evidence="1">
    <location>
        <begin position="337"/>
        <end position="358"/>
    </location>
</feature>
<evidence type="ECO:0000313" key="4">
    <source>
        <dbReference type="EMBL" id="SDY74966.1"/>
    </source>
</evidence>
<keyword evidence="5" id="KW-1185">Reference proteome</keyword>
<name>A0A1H3MEC6_9EURY</name>
<dbReference type="InterPro" id="IPR001173">
    <property type="entry name" value="Glyco_trans_2-like"/>
</dbReference>
<accession>A0A1H3MEC6</accession>
<feature type="compositionally biased region" description="Polar residues" evidence="1">
    <location>
        <begin position="337"/>
        <end position="350"/>
    </location>
</feature>
<dbReference type="PANTHER" id="PTHR48090:SF6">
    <property type="entry name" value="SLR5056 PROTEIN"/>
    <property type="match status" value="1"/>
</dbReference>